<evidence type="ECO:0000313" key="3">
    <source>
        <dbReference type="EMBL" id="CRH02812.1"/>
    </source>
</evidence>
<dbReference type="OMA" id="SCGNINH"/>
<feature type="compositionally biased region" description="Basic and acidic residues" evidence="2">
    <location>
        <begin position="977"/>
        <end position="987"/>
    </location>
</feature>
<feature type="compositionally biased region" description="Basic and acidic residues" evidence="2">
    <location>
        <begin position="933"/>
        <end position="944"/>
    </location>
</feature>
<feature type="compositionally biased region" description="Low complexity" evidence="2">
    <location>
        <begin position="945"/>
        <end position="955"/>
    </location>
</feature>
<dbReference type="VEuPathDB" id="PlasmoDB:PRELSG_1454600"/>
<dbReference type="OrthoDB" id="372279at2759"/>
<keyword evidence="1" id="KW-0175">Coiled coil</keyword>
<reference evidence="3 4" key="1">
    <citation type="submission" date="2015-04" db="EMBL/GenBank/DDBJ databases">
        <authorList>
            <consortium name="Pathogen Informatics"/>
        </authorList>
    </citation>
    <scope>NUCLEOTIDE SEQUENCE [LARGE SCALE GENOMIC DNA]</scope>
    <source>
        <strain evidence="3 4">SGS1</strain>
    </source>
</reference>
<evidence type="ECO:0000256" key="2">
    <source>
        <dbReference type="SAM" id="MobiDB-lite"/>
    </source>
</evidence>
<evidence type="ECO:0000313" key="4">
    <source>
        <dbReference type="Proteomes" id="UP000220158"/>
    </source>
</evidence>
<sequence length="1538" mass="182719">MINSPKKKLKINEYEYKVINHEEKESIKEELYVNQNKIINNTNDCENRKIWLYDKISNIYENLKLFKKIDDNEENKKNNKRSFEDISKNSQEIKKTGNFRSSFGYLSLLKSLLHIYRFYTTNDVEYYVSSSINSKYLKEKNCIFKDGINDNEEDNKKNFDSYMKKEYSTENYKIQEKETYNDNFSDIFAEVLSEKSGLFFIFNTIFFTNLKKYYYFVDIVNILNYIGNNKSINKVDEKNKDILIYEQIALFIENNYDVLFYDKKNSDDNLENKNNNKISQYKLIESVNKKSKYIEQIKRNLENLKKKKSYEELLYISMNECNKKIYHEFSKIPDLFRDISEMSEYSKNEVIHYEHHDQRTHHLDKEIHTLYNDKNNCSSLICRNLKNNFNFLNCKSLKNNNLSLSNDENSIIHKRNKEFIEENSKTIENISHKSIIESERTDNNNNNNKVYRIKKFLMNIFKRSKMNDNLNNENEIGENTNNEVHLNENINVVACTLKKENTEDSECKGKYNYEKKDFIKNDNDIIFREIENCSNSEIKYKDEVLPSCELSKTEYCNYEVKEQKVYKNEKFKKECKINIFENNESTNSESNIVGSINNDLTNKELENAHFENKGIKINESINECIEKDNSKNINDDIHNELINLKELNSEKKECIKESNSICKEINEIFNEELKNKEINENKIQNSKTKDDDDDEFSDNAQSGKEYSHQIEIEHSNSEECISEEKSKESEIQEKDSIGVMNTKNKEVDENDFGKEKKKLENNNTIENKSDEIELSYDESNGNNKLNEVVDNGNQYDDEVEENENESNESNSNNNHLNEDKSDDSQSGSNPTNEEVSKDNQTKDSKSIENESNEEINSYHTNEDEGNNNNNSDDNKSNENQVYDNYSIEDKPNNNDLNEYELDDNKKLDEEESNDIESNENELNEDEVYNSESDDNKSESNKSNESDSNNTTSNNNESDDSDLYDNQLNENELSDNESNDRESYKNTSDENESNNNGSDYYSEESNEGDNHQGKKKNRINITSKKYELEKIEESYSSDNILSFDKVSLSNEIDDEQIINFLKYKKKNTDTKKYREYLKNILTCDKTCSIKDHASEKDTFIKKIKKLCDLIKNKKFKDKYMNYWKCKVHFKCCKLQRAYKIFLMIICSMVKEINKLTKELNDMSNFIFINSGIENYLNENNISVIEKSKSDNDLIENYFSENNIINDFFFNENFSKEEKKKKYISYIPLENYRILLLCLRDIFNEKNLVEQLKNISYYIEFDNYIPNYCNSFYDKFKINYNYLYHIQSLYHNSVPTIECINMFISCLNYNYSKIHKKKPLFKYDLNNNYLLSLPFVYCCDVQIIRHLEFLKLKETCQKIIKNNKIYEKFLNHLFSYIFDESYFIIPFFTSYGKFLIIIKTNRNKNTETSIDSLKNKNSITYDVIINSFVFPNDSSFHAIIHFSHIFIKCLKNFFKTRNSDENIPEISFANLLNIEKQQIIYQEIETSKNRNEIIINMLFLIESFFNNTKKIRVPKEFNQGLRFLYITRLIEFFHKKDLNI</sequence>
<feature type="compositionally biased region" description="Basic and acidic residues" evidence="2">
    <location>
        <begin position="705"/>
        <end position="736"/>
    </location>
</feature>
<feature type="compositionally biased region" description="Basic and acidic residues" evidence="2">
    <location>
        <begin position="834"/>
        <end position="848"/>
    </location>
</feature>
<accession>A0A1J1HBI2</accession>
<evidence type="ECO:0000256" key="1">
    <source>
        <dbReference type="SAM" id="Coils"/>
    </source>
</evidence>
<dbReference type="RefSeq" id="XP_028535332.1">
    <property type="nucleotide sequence ID" value="XM_028679638.1"/>
</dbReference>
<feature type="compositionally biased region" description="Basic and acidic residues" evidence="2">
    <location>
        <begin position="743"/>
        <end position="760"/>
    </location>
</feature>
<feature type="compositionally biased region" description="Polar residues" evidence="2">
    <location>
        <begin position="824"/>
        <end position="833"/>
    </location>
</feature>
<proteinExistence type="predicted"/>
<feature type="region of interest" description="Disordered" evidence="2">
    <location>
        <begin position="682"/>
        <end position="1017"/>
    </location>
</feature>
<feature type="coiled-coil region" evidence="1">
    <location>
        <begin position="287"/>
        <end position="314"/>
    </location>
</feature>
<dbReference type="GeneID" id="39738978"/>
<feature type="compositionally biased region" description="Acidic residues" evidence="2">
    <location>
        <begin position="795"/>
        <end position="806"/>
    </location>
</feature>
<feature type="compositionally biased region" description="Acidic residues" evidence="2">
    <location>
        <begin position="909"/>
        <end position="932"/>
    </location>
</feature>
<dbReference type="EMBL" id="LN835309">
    <property type="protein sequence ID" value="CRH02812.1"/>
    <property type="molecule type" value="Genomic_DNA"/>
</dbReference>
<organism evidence="3 4">
    <name type="scientific">Plasmodium relictum</name>
    <dbReference type="NCBI Taxonomy" id="85471"/>
    <lineage>
        <taxon>Eukaryota</taxon>
        <taxon>Sar</taxon>
        <taxon>Alveolata</taxon>
        <taxon>Apicomplexa</taxon>
        <taxon>Aconoidasida</taxon>
        <taxon>Haemosporida</taxon>
        <taxon>Plasmodiidae</taxon>
        <taxon>Plasmodium</taxon>
        <taxon>Plasmodium (Haemamoeba)</taxon>
    </lineage>
</organism>
<keyword evidence="4" id="KW-1185">Reference proteome</keyword>
<protein>
    <submittedName>
        <fullName evidence="3">Uncharacterized protein</fullName>
    </submittedName>
</protein>
<dbReference type="Proteomes" id="UP000220158">
    <property type="component" value="Chromosome 14"/>
</dbReference>
<gene>
    <name evidence="3" type="ORF">PRELSG_1454600</name>
</gene>
<name>A0A1J1HBI2_PLARL</name>
<dbReference type="KEGG" id="prel:PRELSG_1454600"/>